<reference evidence="2 3" key="1">
    <citation type="submission" date="2019-12" db="EMBL/GenBank/DDBJ databases">
        <title>Genomic-based taxomic classification of the family Erythrobacteraceae.</title>
        <authorList>
            <person name="Xu L."/>
        </authorList>
    </citation>
    <scope>NUCLEOTIDE SEQUENCE [LARGE SCALE GENOMIC DNA]</scope>
    <source>
        <strain evidence="2 3">LMG 29518</strain>
    </source>
</reference>
<keyword evidence="1" id="KW-1133">Transmembrane helix</keyword>
<name>A0A6I4T1A1_9SPHN</name>
<dbReference type="Proteomes" id="UP000438476">
    <property type="component" value="Unassembled WGS sequence"/>
</dbReference>
<protein>
    <submittedName>
        <fullName evidence="2">Uncharacterized protein</fullName>
    </submittedName>
</protein>
<sequence length="184" mass="19716">MKSVFLLKRPPSEMTGGVLRIGGYRKPVAVVFILLVVAAISSLLNIVLAGAVLFAAVMFWVIGRFCPSIGQELRLALALVWGHTVWIAYGGFEAPELRSLILFEAALCVVLTAWCLARMSQVSVALLALYVAVALVMNTALFMQQETFNAGAGDLLGNALMRLVVIVTLAHAVRNGLFVSPAKS</sequence>
<evidence type="ECO:0000256" key="1">
    <source>
        <dbReference type="SAM" id="Phobius"/>
    </source>
</evidence>
<accession>A0A6I4T1A1</accession>
<dbReference type="AlphaFoldDB" id="A0A6I4T1A1"/>
<feature type="transmembrane region" description="Helical" evidence="1">
    <location>
        <begin position="28"/>
        <end position="61"/>
    </location>
</feature>
<evidence type="ECO:0000313" key="2">
    <source>
        <dbReference type="EMBL" id="MXO64658.1"/>
    </source>
</evidence>
<keyword evidence="1" id="KW-0472">Membrane</keyword>
<feature type="transmembrane region" description="Helical" evidence="1">
    <location>
        <begin position="73"/>
        <end position="92"/>
    </location>
</feature>
<feature type="transmembrane region" description="Helical" evidence="1">
    <location>
        <begin position="124"/>
        <end position="143"/>
    </location>
</feature>
<feature type="transmembrane region" description="Helical" evidence="1">
    <location>
        <begin position="155"/>
        <end position="173"/>
    </location>
</feature>
<keyword evidence="3" id="KW-1185">Reference proteome</keyword>
<comment type="caution">
    <text evidence="2">The sequence shown here is derived from an EMBL/GenBank/DDBJ whole genome shotgun (WGS) entry which is preliminary data.</text>
</comment>
<proteinExistence type="predicted"/>
<gene>
    <name evidence="2" type="ORF">GRI91_02695</name>
</gene>
<keyword evidence="1" id="KW-0812">Transmembrane</keyword>
<dbReference type="EMBL" id="WTYT01000001">
    <property type="protein sequence ID" value="MXO64658.1"/>
    <property type="molecule type" value="Genomic_DNA"/>
</dbReference>
<organism evidence="2 3">
    <name type="scientific">Altericroceibacterium endophyticum</name>
    <dbReference type="NCBI Taxonomy" id="1808508"/>
    <lineage>
        <taxon>Bacteria</taxon>
        <taxon>Pseudomonadati</taxon>
        <taxon>Pseudomonadota</taxon>
        <taxon>Alphaproteobacteria</taxon>
        <taxon>Sphingomonadales</taxon>
        <taxon>Erythrobacteraceae</taxon>
        <taxon>Altericroceibacterium</taxon>
    </lineage>
</organism>
<dbReference type="RefSeq" id="WP_160735062.1">
    <property type="nucleotide sequence ID" value="NZ_WTYT01000001.1"/>
</dbReference>
<evidence type="ECO:0000313" key="3">
    <source>
        <dbReference type="Proteomes" id="UP000438476"/>
    </source>
</evidence>
<feature type="transmembrane region" description="Helical" evidence="1">
    <location>
        <begin position="98"/>
        <end position="117"/>
    </location>
</feature>